<name>A0ABY6TC96_9CORY</name>
<keyword evidence="1" id="KW-0472">Membrane</keyword>
<proteinExistence type="predicted"/>
<keyword evidence="1" id="KW-0812">Transmembrane</keyword>
<gene>
    <name evidence="2" type="ORF">NCTC934_00307</name>
</gene>
<sequence length="54" mass="6354">MPLKARDFIPPLVFLGMALYFAIEWQVIATVIIVWFGLVFIEYLVSRKKPKQQQ</sequence>
<reference evidence="2 3" key="1">
    <citation type="submission" date="2018-12" db="EMBL/GenBank/DDBJ databases">
        <authorList>
            <consortium name="Pathogen Informatics"/>
        </authorList>
    </citation>
    <scope>NUCLEOTIDE SEQUENCE [LARGE SCALE GENOMIC DNA]</scope>
    <source>
        <strain evidence="2 3">NCTC934</strain>
    </source>
</reference>
<feature type="transmembrane region" description="Helical" evidence="1">
    <location>
        <begin position="12"/>
        <end position="45"/>
    </location>
</feature>
<evidence type="ECO:0008006" key="4">
    <source>
        <dbReference type="Google" id="ProtNLM"/>
    </source>
</evidence>
<dbReference type="EMBL" id="LR134408">
    <property type="protein sequence ID" value="VEH72048.1"/>
    <property type="molecule type" value="Genomic_DNA"/>
</dbReference>
<evidence type="ECO:0000256" key="1">
    <source>
        <dbReference type="SAM" id="Phobius"/>
    </source>
</evidence>
<evidence type="ECO:0000313" key="2">
    <source>
        <dbReference type="EMBL" id="VEH72048.1"/>
    </source>
</evidence>
<keyword evidence="3" id="KW-1185">Reference proteome</keyword>
<protein>
    <recommendedName>
        <fullName evidence="4">Secreted protein</fullName>
    </recommendedName>
</protein>
<organism evidence="2 3">
    <name type="scientific">Corynebacterium segmentosum</name>
    <dbReference type="NCBI Taxonomy" id="43990"/>
    <lineage>
        <taxon>Bacteria</taxon>
        <taxon>Bacillati</taxon>
        <taxon>Actinomycetota</taxon>
        <taxon>Actinomycetes</taxon>
        <taxon>Mycobacteriales</taxon>
        <taxon>Corynebacteriaceae</taxon>
        <taxon>Corynebacterium</taxon>
    </lineage>
</organism>
<dbReference type="Proteomes" id="UP000280707">
    <property type="component" value="Chromosome"/>
</dbReference>
<evidence type="ECO:0000313" key="3">
    <source>
        <dbReference type="Proteomes" id="UP000280707"/>
    </source>
</evidence>
<accession>A0ABY6TC96</accession>
<keyword evidence="1" id="KW-1133">Transmembrane helix</keyword>